<dbReference type="KEGG" id="dva:DAD186_06510"/>
<dbReference type="EMBL" id="CP012117">
    <property type="protein sequence ID" value="ANP27220.1"/>
    <property type="molecule type" value="Genomic_DNA"/>
</dbReference>
<dbReference type="RefSeq" id="WP_055089482.1">
    <property type="nucleotide sequence ID" value="NZ_CP012117.1"/>
</dbReference>
<dbReference type="Proteomes" id="UP000092596">
    <property type="component" value="Chromosome"/>
</dbReference>
<dbReference type="KEGG" id="dva:DAD186_06700"/>
<sequence>MIRSFGDKATERLWRRERVRSIDPRIHRVALRKLRQVGSAESLEDLRVPPGNRLEALKGDRAGQYSIRINDQWRICFVWSDAGPEEVQIVDYH</sequence>
<evidence type="ECO:0000313" key="3">
    <source>
        <dbReference type="Proteomes" id="UP000092596"/>
    </source>
</evidence>
<evidence type="ECO:0000313" key="1">
    <source>
        <dbReference type="EMBL" id="ANP27201.1"/>
    </source>
</evidence>
<dbReference type="AlphaFoldDB" id="A0A1B0ZH24"/>
<organism evidence="2 3">
    <name type="scientific">Dermabacter vaginalis</name>
    <dbReference type="NCBI Taxonomy" id="1630135"/>
    <lineage>
        <taxon>Bacteria</taxon>
        <taxon>Bacillati</taxon>
        <taxon>Actinomycetota</taxon>
        <taxon>Actinomycetes</taxon>
        <taxon>Micrococcales</taxon>
        <taxon>Dermabacteraceae</taxon>
        <taxon>Dermabacter</taxon>
    </lineage>
</organism>
<evidence type="ECO:0000313" key="2">
    <source>
        <dbReference type="EMBL" id="ANP27220.1"/>
    </source>
</evidence>
<dbReference type="PATRIC" id="fig|1630135.4.peg.650"/>
<dbReference type="Gene3D" id="3.30.2310.20">
    <property type="entry name" value="RelE-like"/>
    <property type="match status" value="1"/>
</dbReference>
<dbReference type="PANTHER" id="PTHR40266">
    <property type="entry name" value="TOXIN HIGB-1"/>
    <property type="match status" value="1"/>
</dbReference>
<dbReference type="Pfam" id="PF05015">
    <property type="entry name" value="HigB-like_toxin"/>
    <property type="match status" value="1"/>
</dbReference>
<gene>
    <name evidence="1" type="ORF">DAD186_06510</name>
    <name evidence="2" type="ORF">DAD186_06700</name>
</gene>
<dbReference type="STRING" id="1630135.DAD186_06510"/>
<proteinExistence type="predicted"/>
<name>A0A1B0ZH24_9MICO</name>
<accession>A0A1B0ZH24</accession>
<dbReference type="EMBL" id="CP012117">
    <property type="protein sequence ID" value="ANP27201.1"/>
    <property type="molecule type" value="Genomic_DNA"/>
</dbReference>
<dbReference type="SUPFAM" id="SSF143011">
    <property type="entry name" value="RelE-like"/>
    <property type="match status" value="1"/>
</dbReference>
<dbReference type="PANTHER" id="PTHR40266:SF2">
    <property type="entry name" value="TOXIN HIGB-1"/>
    <property type="match status" value="1"/>
</dbReference>
<dbReference type="GeneID" id="74907988"/>
<reference evidence="2 3" key="1">
    <citation type="submission" date="2015-06" db="EMBL/GenBank/DDBJ databases">
        <title>Investigation of pathophysiology for high-risk pregnancy and development of treatment modality based on it.</title>
        <authorList>
            <person name="Kim B.-C."/>
            <person name="Lim S."/>
        </authorList>
    </citation>
    <scope>NUCLEOTIDE SEQUENCE [LARGE SCALE GENOMIC DNA]</scope>
    <source>
        <strain evidence="2 3">AD1-86</strain>
    </source>
</reference>
<protein>
    <submittedName>
        <fullName evidence="2">Putative toxin</fullName>
    </submittedName>
</protein>
<dbReference type="InterPro" id="IPR035093">
    <property type="entry name" value="RelE/ParE_toxin_dom_sf"/>
</dbReference>
<dbReference type="InterPro" id="IPR007711">
    <property type="entry name" value="HigB-1"/>
</dbReference>